<feature type="compositionally biased region" description="Polar residues" evidence="1">
    <location>
        <begin position="1"/>
        <end position="32"/>
    </location>
</feature>
<evidence type="ECO:0000256" key="2">
    <source>
        <dbReference type="SAM" id="Phobius"/>
    </source>
</evidence>
<keyword evidence="2" id="KW-0812">Transmembrane</keyword>
<dbReference type="AlphaFoldDB" id="A0A9P8ALB4"/>
<reference evidence="3" key="1">
    <citation type="submission" date="2020-11" db="EMBL/GenBank/DDBJ databases">
        <title>Adaptations for nitrogen fixation in a non-lichenized fungal sporocarp promotes dispersal by wood-feeding termites.</title>
        <authorList>
            <consortium name="DOE Joint Genome Institute"/>
            <person name="Koch R.A."/>
            <person name="Yoon G."/>
            <person name="Arayal U."/>
            <person name="Lail K."/>
            <person name="Amirebrahimi M."/>
            <person name="Labutti K."/>
            <person name="Lipzen A."/>
            <person name="Riley R."/>
            <person name="Barry K."/>
            <person name="Henrissat B."/>
            <person name="Grigoriev I.V."/>
            <person name="Herr J.R."/>
            <person name="Aime M.C."/>
        </authorList>
    </citation>
    <scope>NUCLEOTIDE SEQUENCE</scope>
    <source>
        <strain evidence="3">MCA 3950</strain>
    </source>
</reference>
<proteinExistence type="predicted"/>
<accession>A0A9P8ALB4</accession>
<name>A0A9P8ALB4_9AGAR</name>
<gene>
    <name evidence="3" type="ORF">BT62DRAFT_698797</name>
</gene>
<evidence type="ECO:0000256" key="1">
    <source>
        <dbReference type="SAM" id="MobiDB-lite"/>
    </source>
</evidence>
<feature type="region of interest" description="Disordered" evidence="1">
    <location>
        <begin position="1"/>
        <end position="40"/>
    </location>
</feature>
<keyword evidence="4" id="KW-1185">Reference proteome</keyword>
<keyword evidence="2" id="KW-1133">Transmembrane helix</keyword>
<protein>
    <submittedName>
        <fullName evidence="3">Uncharacterized protein</fullName>
    </submittedName>
</protein>
<dbReference type="GeneID" id="66104221"/>
<evidence type="ECO:0000313" key="4">
    <source>
        <dbReference type="Proteomes" id="UP000812287"/>
    </source>
</evidence>
<dbReference type="RefSeq" id="XP_043033049.1">
    <property type="nucleotide sequence ID" value="XM_043181925.1"/>
</dbReference>
<feature type="transmembrane region" description="Helical" evidence="2">
    <location>
        <begin position="160"/>
        <end position="180"/>
    </location>
</feature>
<dbReference type="EMBL" id="MU250590">
    <property type="protein sequence ID" value="KAG7439549.1"/>
    <property type="molecule type" value="Genomic_DNA"/>
</dbReference>
<organism evidence="3 4">
    <name type="scientific">Guyanagaster necrorhizus</name>
    <dbReference type="NCBI Taxonomy" id="856835"/>
    <lineage>
        <taxon>Eukaryota</taxon>
        <taxon>Fungi</taxon>
        <taxon>Dikarya</taxon>
        <taxon>Basidiomycota</taxon>
        <taxon>Agaricomycotina</taxon>
        <taxon>Agaricomycetes</taxon>
        <taxon>Agaricomycetidae</taxon>
        <taxon>Agaricales</taxon>
        <taxon>Marasmiineae</taxon>
        <taxon>Physalacriaceae</taxon>
        <taxon>Guyanagaster</taxon>
    </lineage>
</organism>
<keyword evidence="2" id="KW-0472">Membrane</keyword>
<evidence type="ECO:0000313" key="3">
    <source>
        <dbReference type="EMBL" id="KAG7439549.1"/>
    </source>
</evidence>
<comment type="caution">
    <text evidence="3">The sequence shown here is derived from an EMBL/GenBank/DDBJ whole genome shotgun (WGS) entry which is preliminary data.</text>
</comment>
<feature type="region of interest" description="Disordered" evidence="1">
    <location>
        <begin position="122"/>
        <end position="150"/>
    </location>
</feature>
<sequence>MTSNSQDDTQAPSPTPRSDAQTEEPTSAIPTESHSKDPTEDAISAFLASPTTRSYLWHSPSYTESPSLTPTLQDAASSIYILSSSSSTVQMPNSTNPIRVGPGLVIILTSVSLAKQQHDLITPTTPSATSDLSSPVSVGPSHTATPQTSPKDYSLPRHQLIVLVIGFFSFLGLILLVYFVESRNAFKNG</sequence>
<dbReference type="Proteomes" id="UP000812287">
    <property type="component" value="Unassembled WGS sequence"/>
</dbReference>